<keyword evidence="2" id="KW-1185">Reference proteome</keyword>
<dbReference type="AlphaFoldDB" id="A0A927A1U3"/>
<sequence>MKRNQQQTKTLEKAMEYQGKENTIKRKSNQQETKALEKVIGYQDKLRLMVLEVLREESGRELAAKARFNQEEFDWNEHNTEFRQDYTDTPINELLAYAKRFYGLKDLDAVRERRKAHKQQRAARFAEAS</sequence>
<comment type="caution">
    <text evidence="1">The sequence shown here is derived from an EMBL/GenBank/DDBJ whole genome shotgun (WGS) entry which is preliminary data.</text>
</comment>
<dbReference type="EMBL" id="JACJQU010000010">
    <property type="protein sequence ID" value="MBD2295054.1"/>
    <property type="molecule type" value="Genomic_DNA"/>
</dbReference>
<dbReference type="RefSeq" id="WP_190562074.1">
    <property type="nucleotide sequence ID" value="NZ_JACJQU010000010.1"/>
</dbReference>
<organism evidence="1 2">
    <name type="scientific">Anabaena sphaerica FACHB-251</name>
    <dbReference type="NCBI Taxonomy" id="2692883"/>
    <lineage>
        <taxon>Bacteria</taxon>
        <taxon>Bacillati</taxon>
        <taxon>Cyanobacteriota</taxon>
        <taxon>Cyanophyceae</taxon>
        <taxon>Nostocales</taxon>
        <taxon>Nostocaceae</taxon>
        <taxon>Anabaena</taxon>
    </lineage>
</organism>
<evidence type="ECO:0000313" key="2">
    <source>
        <dbReference type="Proteomes" id="UP000662185"/>
    </source>
</evidence>
<gene>
    <name evidence="1" type="ORF">H6G06_16585</name>
</gene>
<name>A0A927A1U3_9NOST</name>
<protein>
    <submittedName>
        <fullName evidence="1">Uncharacterized protein</fullName>
    </submittedName>
</protein>
<proteinExistence type="predicted"/>
<reference evidence="2" key="1">
    <citation type="journal article" date="2020" name="ISME J.">
        <title>Comparative genomics reveals insights into cyanobacterial evolution and habitat adaptation.</title>
        <authorList>
            <person name="Chen M.Y."/>
            <person name="Teng W.K."/>
            <person name="Zhao L."/>
            <person name="Hu C.X."/>
            <person name="Zhou Y.K."/>
            <person name="Han B.P."/>
            <person name="Song L.R."/>
            <person name="Shu W.S."/>
        </authorList>
    </citation>
    <scope>NUCLEOTIDE SEQUENCE [LARGE SCALE GENOMIC DNA]</scope>
    <source>
        <strain evidence="2">FACHB-251</strain>
    </source>
</reference>
<dbReference type="Proteomes" id="UP000662185">
    <property type="component" value="Unassembled WGS sequence"/>
</dbReference>
<evidence type="ECO:0000313" key="1">
    <source>
        <dbReference type="EMBL" id="MBD2295054.1"/>
    </source>
</evidence>
<accession>A0A927A1U3</accession>